<keyword evidence="6" id="KW-1185">Reference proteome</keyword>
<feature type="domain" description="Disease resistance R13L4/SHOC-2-like LRR" evidence="4">
    <location>
        <begin position="75"/>
        <end position="167"/>
    </location>
</feature>
<accession>A0A803QAD5</accession>
<keyword evidence="2" id="KW-0677">Repeat</keyword>
<evidence type="ECO:0000313" key="6">
    <source>
        <dbReference type="Proteomes" id="UP000596661"/>
    </source>
</evidence>
<proteinExistence type="predicted"/>
<evidence type="ECO:0000259" key="3">
    <source>
        <dbReference type="Pfam" id="PF20160"/>
    </source>
</evidence>
<dbReference type="EnsemblPlants" id="evm.model.08.1971">
    <property type="protein sequence ID" value="cds.evm.model.08.1971"/>
    <property type="gene ID" value="evm.TU.08.1971"/>
</dbReference>
<protein>
    <submittedName>
        <fullName evidence="5">Uncharacterized protein</fullName>
    </submittedName>
</protein>
<name>A0A803QAD5_CANSA</name>
<dbReference type="SUPFAM" id="SSF52058">
    <property type="entry name" value="L domain-like"/>
    <property type="match status" value="1"/>
</dbReference>
<dbReference type="Pfam" id="PF20160">
    <property type="entry name" value="C-JID"/>
    <property type="match status" value="1"/>
</dbReference>
<organism evidence="5 6">
    <name type="scientific">Cannabis sativa</name>
    <name type="common">Hemp</name>
    <name type="synonym">Marijuana</name>
    <dbReference type="NCBI Taxonomy" id="3483"/>
    <lineage>
        <taxon>Eukaryota</taxon>
        <taxon>Viridiplantae</taxon>
        <taxon>Streptophyta</taxon>
        <taxon>Embryophyta</taxon>
        <taxon>Tracheophyta</taxon>
        <taxon>Spermatophyta</taxon>
        <taxon>Magnoliopsida</taxon>
        <taxon>eudicotyledons</taxon>
        <taxon>Gunneridae</taxon>
        <taxon>Pentapetalae</taxon>
        <taxon>rosids</taxon>
        <taxon>fabids</taxon>
        <taxon>Rosales</taxon>
        <taxon>Cannabaceae</taxon>
        <taxon>Cannabis</taxon>
    </lineage>
</organism>
<dbReference type="PANTHER" id="PTHR45752:SF194">
    <property type="entry name" value="NB-ARC DOMAIN-CONTAINING PROTEIN"/>
    <property type="match status" value="1"/>
</dbReference>
<dbReference type="Pfam" id="PF23598">
    <property type="entry name" value="LRR_14"/>
    <property type="match status" value="1"/>
</dbReference>
<dbReference type="InterPro" id="IPR045344">
    <property type="entry name" value="C-JID"/>
</dbReference>
<dbReference type="OMA" id="LPFRENC"/>
<dbReference type="InterPro" id="IPR032675">
    <property type="entry name" value="LRR_dom_sf"/>
</dbReference>
<evidence type="ECO:0000259" key="4">
    <source>
        <dbReference type="Pfam" id="PF23598"/>
    </source>
</evidence>
<feature type="domain" description="C-JID" evidence="3">
    <location>
        <begin position="320"/>
        <end position="367"/>
    </location>
</feature>
<evidence type="ECO:0000256" key="1">
    <source>
        <dbReference type="ARBA" id="ARBA00022614"/>
    </source>
</evidence>
<dbReference type="Gramene" id="evm.model.08.1971">
    <property type="protein sequence ID" value="cds.evm.model.08.1971"/>
    <property type="gene ID" value="evm.TU.08.1971"/>
</dbReference>
<reference evidence="5" key="1">
    <citation type="submission" date="2018-11" db="EMBL/GenBank/DDBJ databases">
        <authorList>
            <person name="Grassa J C."/>
        </authorList>
    </citation>
    <scope>NUCLEOTIDE SEQUENCE [LARGE SCALE GENOMIC DNA]</scope>
</reference>
<dbReference type="InterPro" id="IPR050715">
    <property type="entry name" value="LRR-SigEffector_domain"/>
</dbReference>
<evidence type="ECO:0000313" key="5">
    <source>
        <dbReference type="EnsemblPlants" id="cds.evm.model.08.1971"/>
    </source>
</evidence>
<sequence>MRLDLGNCSRLKSFPQLLEPMEKLEIIILNGTGIEEMSSSSIENLIVLETLSLNECKNLMCIPTTICKLKSLGELDLGGCSELKSIPEILEPMAKLKKLYLKGSGIEEMSSSIENLVVLEELNLSECKNLKSIPTTICKLKSLMSLNLDNCSKLKSFPEILEPMKELWYLPLNGSGIEEIPSSIENLVMLNNLNLRECKNLKSIPTSIFNMGSISEIEIDKYPQLQILPYNFLPVEDSSETSTSQLLVTHDQPYICSSCTSTAILNLHYDGVDFTCCQCFLFYTIHNILATQYFINNCIFVGKCMNGKEKDFRTSFCYSGGTITPWFGYQSMGSSLELNLPFRENCYDFLGFGLCIVVEFDPTILKDDDVLDLKCEYNLKTKKGVLTRLRYTS</sequence>
<dbReference type="EMBL" id="UZAU01000717">
    <property type="status" value="NOT_ANNOTATED_CDS"/>
    <property type="molecule type" value="Genomic_DNA"/>
</dbReference>
<reference evidence="5" key="2">
    <citation type="submission" date="2021-03" db="UniProtKB">
        <authorList>
            <consortium name="EnsemblPlants"/>
        </authorList>
    </citation>
    <scope>IDENTIFICATION</scope>
</reference>
<dbReference type="PANTHER" id="PTHR45752">
    <property type="entry name" value="LEUCINE-RICH REPEAT-CONTAINING"/>
    <property type="match status" value="1"/>
</dbReference>
<dbReference type="InterPro" id="IPR055414">
    <property type="entry name" value="LRR_R13L4/SHOC2-like"/>
</dbReference>
<evidence type="ECO:0000256" key="2">
    <source>
        <dbReference type="ARBA" id="ARBA00022737"/>
    </source>
</evidence>
<keyword evidence="1" id="KW-0433">Leucine-rich repeat</keyword>
<dbReference type="AlphaFoldDB" id="A0A803QAD5"/>
<dbReference type="Proteomes" id="UP000596661">
    <property type="component" value="Chromosome 8"/>
</dbReference>
<dbReference type="Gene3D" id="3.80.10.10">
    <property type="entry name" value="Ribonuclease Inhibitor"/>
    <property type="match status" value="2"/>
</dbReference>